<evidence type="ECO:0000313" key="2">
    <source>
        <dbReference type="EMBL" id="ETZ04708.1"/>
    </source>
</evidence>
<keyword evidence="1" id="KW-1133">Transmembrane helix</keyword>
<dbReference type="Proteomes" id="UP000026922">
    <property type="component" value="Unassembled WGS sequence"/>
</dbReference>
<sequence length="249" mass="29275">MLFRRVVQTIIQYFQKKSGNEYEEEMRREDMLEAVKRLIPFIILAMFALLCVVGGYSYWDYRKDQELFRSELLYDEYVKNIHQGSFEDAKKKRAQLKNARGMKALLEIEDCARLASKFYKTRKEEKKKMWSAVYSAYENLDNNLHSKSRSQSSMYHFTRFVLAILASEIPLKDSRIDVVKHYTQAPNSFMGVGYAMQAIYQIQKKSVDKNFRKLLNQWEQYTQSWIPSACAIGAESFCSFPSESDSEPN</sequence>
<reference evidence="2 3" key="1">
    <citation type="journal article" date="2013" name="Genome Announc.">
        <title>Draft Genome Sequence of Holospora undulata Strain HU1, a Micronucleus-Specific Symbiont of the Ciliate Paramecium caudatum.</title>
        <authorList>
            <person name="Dohra H."/>
            <person name="Suzuki H."/>
            <person name="Suzuki T."/>
            <person name="Tanaka K."/>
            <person name="Fujishima M."/>
        </authorList>
    </citation>
    <scope>NUCLEOTIDE SEQUENCE [LARGE SCALE GENOMIC DNA]</scope>
    <source>
        <strain evidence="2 3">HU1</strain>
    </source>
</reference>
<evidence type="ECO:0000256" key="1">
    <source>
        <dbReference type="SAM" id="Phobius"/>
    </source>
</evidence>
<evidence type="ECO:0000313" key="3">
    <source>
        <dbReference type="Proteomes" id="UP000026922"/>
    </source>
</evidence>
<name>A0A061JHE6_9PROT</name>
<dbReference type="EMBL" id="ARPM03000159">
    <property type="protein sequence ID" value="ETZ04708.1"/>
    <property type="molecule type" value="Genomic_DNA"/>
</dbReference>
<feature type="transmembrane region" description="Helical" evidence="1">
    <location>
        <begin position="38"/>
        <end position="59"/>
    </location>
</feature>
<dbReference type="AlphaFoldDB" id="A0A061JHE6"/>
<accession>A0A061JHE6</accession>
<keyword evidence="3" id="KW-1185">Reference proteome</keyword>
<keyword evidence="1" id="KW-0472">Membrane</keyword>
<protein>
    <submittedName>
        <fullName evidence="2">Uncharacterized protein</fullName>
    </submittedName>
</protein>
<comment type="caution">
    <text evidence="2">The sequence shown here is derived from an EMBL/GenBank/DDBJ whole genome shotgun (WGS) entry which is preliminary data.</text>
</comment>
<keyword evidence="1" id="KW-0812">Transmembrane</keyword>
<organism evidence="2 3">
    <name type="scientific">Holospora undulata HU1</name>
    <dbReference type="NCBI Taxonomy" id="1321371"/>
    <lineage>
        <taxon>Bacteria</taxon>
        <taxon>Pseudomonadati</taxon>
        <taxon>Pseudomonadota</taxon>
        <taxon>Alphaproteobacteria</taxon>
        <taxon>Holosporales</taxon>
        <taxon>Holosporaceae</taxon>
        <taxon>Holospora</taxon>
    </lineage>
</organism>
<proteinExistence type="predicted"/>
<dbReference type="RefSeq" id="WP_006292917.1">
    <property type="nucleotide sequence ID" value="NZ_ARPM03000159.1"/>
</dbReference>
<gene>
    <name evidence="2" type="ORF">K737_300866</name>
</gene>